<dbReference type="EMBL" id="JAAAHW010006645">
    <property type="protein sequence ID" value="KAF9956987.1"/>
    <property type="molecule type" value="Genomic_DNA"/>
</dbReference>
<dbReference type="Proteomes" id="UP000749646">
    <property type="component" value="Unassembled WGS sequence"/>
</dbReference>
<dbReference type="AlphaFoldDB" id="A0A9P6M082"/>
<reference evidence="1" key="1">
    <citation type="journal article" date="2020" name="Fungal Divers.">
        <title>Resolving the Mortierellaceae phylogeny through synthesis of multi-gene phylogenetics and phylogenomics.</title>
        <authorList>
            <person name="Vandepol N."/>
            <person name="Liber J."/>
            <person name="Desiro A."/>
            <person name="Na H."/>
            <person name="Kennedy M."/>
            <person name="Barry K."/>
            <person name="Grigoriev I.V."/>
            <person name="Miller A.N."/>
            <person name="O'Donnell K."/>
            <person name="Stajich J.E."/>
            <person name="Bonito G."/>
        </authorList>
    </citation>
    <scope>NUCLEOTIDE SEQUENCE</scope>
    <source>
        <strain evidence="1">MES-2147</strain>
    </source>
</reference>
<feature type="non-terminal residue" evidence="1">
    <location>
        <position position="1"/>
    </location>
</feature>
<organism evidence="1 2">
    <name type="scientific">Modicella reniformis</name>
    <dbReference type="NCBI Taxonomy" id="1440133"/>
    <lineage>
        <taxon>Eukaryota</taxon>
        <taxon>Fungi</taxon>
        <taxon>Fungi incertae sedis</taxon>
        <taxon>Mucoromycota</taxon>
        <taxon>Mortierellomycotina</taxon>
        <taxon>Mortierellomycetes</taxon>
        <taxon>Mortierellales</taxon>
        <taxon>Mortierellaceae</taxon>
        <taxon>Modicella</taxon>
    </lineage>
</organism>
<evidence type="ECO:0000313" key="1">
    <source>
        <dbReference type="EMBL" id="KAF9956987.1"/>
    </source>
</evidence>
<name>A0A9P6M082_9FUNG</name>
<dbReference type="PANTHER" id="PTHR33129:SF1">
    <property type="entry name" value="ATP-BINDING PROTEIN"/>
    <property type="match status" value="1"/>
</dbReference>
<sequence>KILPIVNTRDLNVREDYKRLYQSIIVSTFKDRPASPLENRIVVEGTSDIGKSSFLVYFIARLLYESGLENPPIVIFHKTGGSDCHVYERISTLRHGKINLSETWYLDDSSPRPLFKSATIIISTSPKTLVGYKHVTKEVVWSYYLALWDLDELKKCRSHIALFGKITEERPLVSVGNVSNIPRMQNQSGGRFRAVFFIAGLLLTTAVSNSDGYHRKRFTRNWMNNRGKAQLENAICGDGFSFKEYVAHVFRKGGHTFEIKELGNATPGGPTIRTYREPADFSALAQIKRI</sequence>
<keyword evidence="2" id="KW-1185">Reference proteome</keyword>
<dbReference type="InterPro" id="IPR052980">
    <property type="entry name" value="Crinkler_effector"/>
</dbReference>
<evidence type="ECO:0000313" key="2">
    <source>
        <dbReference type="Proteomes" id="UP000749646"/>
    </source>
</evidence>
<accession>A0A9P6M082</accession>
<protein>
    <submittedName>
        <fullName evidence="1">Uncharacterized protein</fullName>
    </submittedName>
</protein>
<dbReference type="PANTHER" id="PTHR33129">
    <property type="entry name" value="PROTEIN KINASE DOMAIN-CONTAINING PROTEIN-RELATED"/>
    <property type="match status" value="1"/>
</dbReference>
<gene>
    <name evidence="1" type="ORF">BGZ65_002306</name>
</gene>
<proteinExistence type="predicted"/>
<comment type="caution">
    <text evidence="1">The sequence shown here is derived from an EMBL/GenBank/DDBJ whole genome shotgun (WGS) entry which is preliminary data.</text>
</comment>
<dbReference type="OrthoDB" id="19861at2759"/>